<dbReference type="Proteomes" id="UP001519287">
    <property type="component" value="Unassembled WGS sequence"/>
</dbReference>
<reference evidence="9 10" key="1">
    <citation type="submission" date="2021-03" db="EMBL/GenBank/DDBJ databases">
        <title>Genomic Encyclopedia of Type Strains, Phase IV (KMG-IV): sequencing the most valuable type-strain genomes for metagenomic binning, comparative biology and taxonomic classification.</title>
        <authorList>
            <person name="Goeker M."/>
        </authorList>
    </citation>
    <scope>NUCLEOTIDE SEQUENCE [LARGE SCALE GENOMIC DNA]</scope>
    <source>
        <strain evidence="9 10">DSM 26048</strain>
    </source>
</reference>
<evidence type="ECO:0000256" key="1">
    <source>
        <dbReference type="ARBA" id="ARBA00004651"/>
    </source>
</evidence>
<evidence type="ECO:0000313" key="10">
    <source>
        <dbReference type="Proteomes" id="UP001519287"/>
    </source>
</evidence>
<comment type="similarity">
    <text evidence="2">Belongs to the CpsC/CapA family.</text>
</comment>
<feature type="domain" description="Polysaccharide chain length determinant N-terminal" evidence="8">
    <location>
        <begin position="2"/>
        <end position="93"/>
    </location>
</feature>
<organism evidence="9 10">
    <name type="scientific">Paenibacillus eucommiae</name>
    <dbReference type="NCBI Taxonomy" id="1355755"/>
    <lineage>
        <taxon>Bacteria</taxon>
        <taxon>Bacillati</taxon>
        <taxon>Bacillota</taxon>
        <taxon>Bacilli</taxon>
        <taxon>Bacillales</taxon>
        <taxon>Paenibacillaceae</taxon>
        <taxon>Paenibacillus</taxon>
    </lineage>
</organism>
<evidence type="ECO:0000256" key="2">
    <source>
        <dbReference type="ARBA" id="ARBA00006683"/>
    </source>
</evidence>
<gene>
    <name evidence="9" type="ORF">J2Z66_005612</name>
</gene>
<keyword evidence="5 7" id="KW-1133">Transmembrane helix</keyword>
<comment type="caution">
    <text evidence="9">The sequence shown here is derived from an EMBL/GenBank/DDBJ whole genome shotgun (WGS) entry which is preliminary data.</text>
</comment>
<name>A0ABS4J4G5_9BACL</name>
<protein>
    <submittedName>
        <fullName evidence="9">Capsular polysaccharide biosynthesis protein</fullName>
    </submittedName>
</protein>
<keyword evidence="6 7" id="KW-0472">Membrane</keyword>
<keyword evidence="10" id="KW-1185">Reference proteome</keyword>
<dbReference type="Pfam" id="PF02706">
    <property type="entry name" value="Wzz"/>
    <property type="match status" value="1"/>
</dbReference>
<evidence type="ECO:0000259" key="8">
    <source>
        <dbReference type="Pfam" id="PF02706"/>
    </source>
</evidence>
<comment type="subcellular location">
    <subcellularLocation>
        <location evidence="1">Cell membrane</location>
        <topology evidence="1">Multi-pass membrane protein</topology>
    </subcellularLocation>
</comment>
<evidence type="ECO:0000256" key="4">
    <source>
        <dbReference type="ARBA" id="ARBA00022692"/>
    </source>
</evidence>
<evidence type="ECO:0000256" key="3">
    <source>
        <dbReference type="ARBA" id="ARBA00022475"/>
    </source>
</evidence>
<evidence type="ECO:0000313" key="9">
    <source>
        <dbReference type="EMBL" id="MBP1993986.1"/>
    </source>
</evidence>
<evidence type="ECO:0000256" key="7">
    <source>
        <dbReference type="SAM" id="Phobius"/>
    </source>
</evidence>
<feature type="transmembrane region" description="Helical" evidence="7">
    <location>
        <begin position="175"/>
        <end position="196"/>
    </location>
</feature>
<keyword evidence="3" id="KW-1003">Cell membrane</keyword>
<dbReference type="InterPro" id="IPR003856">
    <property type="entry name" value="LPS_length_determ_N"/>
</dbReference>
<proteinExistence type="inferred from homology"/>
<dbReference type="RefSeq" id="WP_209975852.1">
    <property type="nucleotide sequence ID" value="NZ_JAGGLB010000022.1"/>
</dbReference>
<accession>A0ABS4J4G5</accession>
<evidence type="ECO:0000256" key="6">
    <source>
        <dbReference type="ARBA" id="ARBA00023136"/>
    </source>
</evidence>
<keyword evidence="4 7" id="KW-0812">Transmembrane</keyword>
<dbReference type="PANTHER" id="PTHR32309:SF13">
    <property type="entry name" value="FERRIC ENTEROBACTIN TRANSPORT PROTEIN FEPE"/>
    <property type="match status" value="1"/>
</dbReference>
<feature type="transmembrane region" description="Helical" evidence="7">
    <location>
        <begin position="16"/>
        <end position="38"/>
    </location>
</feature>
<dbReference type="InterPro" id="IPR050445">
    <property type="entry name" value="Bact_polysacc_biosynth/exp"/>
</dbReference>
<evidence type="ECO:0000256" key="5">
    <source>
        <dbReference type="ARBA" id="ARBA00022989"/>
    </source>
</evidence>
<sequence length="251" mass="28064">MELEIKDYIKIIRKRLWLLLAIVLSASVATGIISYNFIRPVYGADVKLIVTKAEEIQGAQVIDYGSIDTNIKLINTYKEIMKTPAIMNKVVEQYPELGLSSKQLIEKVNVSSGNESQVMTLSMEDHSYVQAARMVNAIAEVFKNQIPTIMKVDNVTILNEANEYSVPEPIKPNPLMNVVISLILSFMLALGIVIILEYMDDSIKTEEDVKRRLGVPTLGLISKIKSKDMNTNLAMKTHREVGESAYVSANQ</sequence>
<dbReference type="PANTHER" id="PTHR32309">
    <property type="entry name" value="TYROSINE-PROTEIN KINASE"/>
    <property type="match status" value="1"/>
</dbReference>
<dbReference type="EMBL" id="JAGGLB010000022">
    <property type="protein sequence ID" value="MBP1993986.1"/>
    <property type="molecule type" value="Genomic_DNA"/>
</dbReference>